<dbReference type="Gene3D" id="1.10.10.2840">
    <property type="entry name" value="PucR C-terminal helix-turn-helix domain"/>
    <property type="match status" value="1"/>
</dbReference>
<organism evidence="5 6">
    <name type="scientific">Conexibacter arvalis</name>
    <dbReference type="NCBI Taxonomy" id="912552"/>
    <lineage>
        <taxon>Bacteria</taxon>
        <taxon>Bacillati</taxon>
        <taxon>Actinomycetota</taxon>
        <taxon>Thermoleophilia</taxon>
        <taxon>Solirubrobacterales</taxon>
        <taxon>Conexibacteraceae</taxon>
        <taxon>Conexibacter</taxon>
    </lineage>
</organism>
<evidence type="ECO:0000259" key="2">
    <source>
        <dbReference type="Pfam" id="PF13556"/>
    </source>
</evidence>
<accession>A0A840I8P7</accession>
<dbReference type="Pfam" id="PF17853">
    <property type="entry name" value="GGDEF_2"/>
    <property type="match status" value="1"/>
</dbReference>
<dbReference type="AlphaFoldDB" id="A0A840I8P7"/>
<dbReference type="Pfam" id="PF14361">
    <property type="entry name" value="RsbRD_N"/>
    <property type="match status" value="1"/>
</dbReference>
<evidence type="ECO:0008006" key="7">
    <source>
        <dbReference type="Google" id="ProtNLM"/>
    </source>
</evidence>
<dbReference type="Pfam" id="PF13556">
    <property type="entry name" value="HTH_30"/>
    <property type="match status" value="1"/>
</dbReference>
<dbReference type="PANTHER" id="PTHR33744">
    <property type="entry name" value="CARBOHYDRATE DIACID REGULATOR"/>
    <property type="match status" value="1"/>
</dbReference>
<evidence type="ECO:0000259" key="4">
    <source>
        <dbReference type="Pfam" id="PF17853"/>
    </source>
</evidence>
<name>A0A840I8P7_9ACTN</name>
<evidence type="ECO:0000259" key="3">
    <source>
        <dbReference type="Pfam" id="PF14361"/>
    </source>
</evidence>
<sequence length="427" mass="47364">METGQARESLPSPEEVSAHVAAIAERKLSDLDRLAEEGLRVCIDALPDVRADEAIREDCRRSMRANLRCYLEHLADGRPGAPAEPPPEAFEMATTILRRGGDPEMISRAYMRGPRWSLTGWLSEIRARVEDPATVLAVYEDFSRRYFDYMELAVDKVIEHYQRERRHWIDSASAHRAEIVRSVLDDRDGADVDAASRTLGFELRRPLVPAVLWSTEQGGSVADVLAGLEALATAIARDLGAHRALTAPAGSSTLWTWIGLERPLPMEEVAEIVGRRCRERQYVALGTVDGGLPGFRNGHQEAVHAHHVANTGIPGAKVFRYDELELVSLVAEEHGRMRRFVARTLGGLAEDDPAAARLRETLTVYFAHGANARSAAERLNVHKNTVLYRIRSAEDLLGRSIDERRLELELALKIAQALGDRALSPPS</sequence>
<feature type="domain" description="RsbT co-antagonist protein RsbRD N-terminal" evidence="3">
    <location>
        <begin position="32"/>
        <end position="176"/>
    </location>
</feature>
<dbReference type="PANTHER" id="PTHR33744:SF1">
    <property type="entry name" value="DNA-BINDING TRANSCRIPTIONAL ACTIVATOR ADER"/>
    <property type="match status" value="1"/>
</dbReference>
<dbReference type="InterPro" id="IPR025736">
    <property type="entry name" value="PucR_C-HTH_dom"/>
</dbReference>
<dbReference type="InterPro" id="IPR041522">
    <property type="entry name" value="CdaR_GGDEF"/>
</dbReference>
<evidence type="ECO:0000313" key="6">
    <source>
        <dbReference type="Proteomes" id="UP000585272"/>
    </source>
</evidence>
<dbReference type="EMBL" id="JACHNU010000001">
    <property type="protein sequence ID" value="MBB4660623.1"/>
    <property type="molecule type" value="Genomic_DNA"/>
</dbReference>
<dbReference type="InterPro" id="IPR051448">
    <property type="entry name" value="CdaR-like_regulators"/>
</dbReference>
<dbReference type="InterPro" id="IPR042070">
    <property type="entry name" value="PucR_C-HTH_sf"/>
</dbReference>
<evidence type="ECO:0000256" key="1">
    <source>
        <dbReference type="ARBA" id="ARBA00006754"/>
    </source>
</evidence>
<reference evidence="5 6" key="1">
    <citation type="submission" date="2020-08" db="EMBL/GenBank/DDBJ databases">
        <title>Genomic Encyclopedia of Archaeal and Bacterial Type Strains, Phase II (KMG-II): from individual species to whole genera.</title>
        <authorList>
            <person name="Goeker M."/>
        </authorList>
    </citation>
    <scope>NUCLEOTIDE SEQUENCE [LARGE SCALE GENOMIC DNA]</scope>
    <source>
        <strain evidence="5 6">DSM 23288</strain>
    </source>
</reference>
<proteinExistence type="inferred from homology"/>
<feature type="domain" description="CdaR GGDEF-like" evidence="4">
    <location>
        <begin position="189"/>
        <end position="307"/>
    </location>
</feature>
<protein>
    <recommendedName>
        <fullName evidence="7">PucR family transcriptional regulator</fullName>
    </recommendedName>
</protein>
<dbReference type="Proteomes" id="UP000585272">
    <property type="component" value="Unassembled WGS sequence"/>
</dbReference>
<gene>
    <name evidence="5" type="ORF">BDZ31_000196</name>
</gene>
<keyword evidence="6" id="KW-1185">Reference proteome</keyword>
<dbReference type="InterPro" id="IPR025751">
    <property type="entry name" value="RsbRD_N_dom"/>
</dbReference>
<evidence type="ECO:0000313" key="5">
    <source>
        <dbReference type="EMBL" id="MBB4660623.1"/>
    </source>
</evidence>
<comment type="similarity">
    <text evidence="1">Belongs to the CdaR family.</text>
</comment>
<comment type="caution">
    <text evidence="5">The sequence shown here is derived from an EMBL/GenBank/DDBJ whole genome shotgun (WGS) entry which is preliminary data.</text>
</comment>
<feature type="domain" description="PucR C-terminal helix-turn-helix" evidence="2">
    <location>
        <begin position="358"/>
        <end position="414"/>
    </location>
</feature>